<dbReference type="CDD" id="cd01448">
    <property type="entry name" value="TST_Repeat_1"/>
    <property type="match status" value="1"/>
</dbReference>
<protein>
    <submittedName>
        <fullName evidence="4">Thiosulfate/3-mercaptopyruvate sulfurtransferase</fullName>
    </submittedName>
</protein>
<feature type="domain" description="Rhodanese" evidence="3">
    <location>
        <begin position="15"/>
        <end position="134"/>
    </location>
</feature>
<dbReference type="RefSeq" id="WP_091611112.1">
    <property type="nucleotide sequence ID" value="NZ_FNNC01000001.1"/>
</dbReference>
<dbReference type="Gene3D" id="3.40.250.10">
    <property type="entry name" value="Rhodanese-like domain"/>
    <property type="match status" value="2"/>
</dbReference>
<dbReference type="PROSITE" id="PS00380">
    <property type="entry name" value="RHODANESE_1"/>
    <property type="match status" value="1"/>
</dbReference>
<dbReference type="EMBL" id="FNNC01000001">
    <property type="protein sequence ID" value="SDW16204.1"/>
    <property type="molecule type" value="Genomic_DNA"/>
</dbReference>
<dbReference type="InterPro" id="IPR036873">
    <property type="entry name" value="Rhodanese-like_dom_sf"/>
</dbReference>
<keyword evidence="2" id="KW-0677">Repeat</keyword>
<reference evidence="4 5" key="1">
    <citation type="submission" date="2016-10" db="EMBL/GenBank/DDBJ databases">
        <authorList>
            <person name="de Groot N.N."/>
        </authorList>
    </citation>
    <scope>NUCLEOTIDE SEQUENCE [LARGE SCALE GENOMIC DNA]</scope>
    <source>
        <strain evidence="4 5">DSM 23126</strain>
    </source>
</reference>
<dbReference type="OrthoDB" id="9770030at2"/>
<sequence length="280" mass="32240">MSFLISSEWLDEHRRDEHVRVVDCRFELKDEAAGHEAYVKHHIPGAVFIDVEKHLSAQAGTHGGRHPLPDMDFFAQVLSERGIDMQTTVVAYDDQGGMGAARFWWLMQYAGHTNTYVLDRSYSHWVEEGFPTTEEIPTPLMKQMIIDREPNQLVHLEEVKQQLRNEHAALVDARSYERYAGENDEVDAVSGHIPGAYHYFWKDVLREDGTWKSQSELRDHFQELEGFDEVISYCGSGITACVNVLGMREAGLEQVRLYNGSWSDWISYPDLPIEKEPNRL</sequence>
<dbReference type="InterPro" id="IPR001307">
    <property type="entry name" value="Thiosulphate_STrfase_CS"/>
</dbReference>
<accession>A0A1H2RBI5</accession>
<keyword evidence="4" id="KW-0670">Pyruvate</keyword>
<keyword evidence="5" id="KW-1185">Reference proteome</keyword>
<dbReference type="Pfam" id="PF00581">
    <property type="entry name" value="Rhodanese"/>
    <property type="match status" value="2"/>
</dbReference>
<organism evidence="4 5">
    <name type="scientific">Marinococcus luteus</name>
    <dbReference type="NCBI Taxonomy" id="1122204"/>
    <lineage>
        <taxon>Bacteria</taxon>
        <taxon>Bacillati</taxon>
        <taxon>Bacillota</taxon>
        <taxon>Bacilli</taxon>
        <taxon>Bacillales</taxon>
        <taxon>Bacillaceae</taxon>
        <taxon>Marinococcus</taxon>
    </lineage>
</organism>
<dbReference type="PANTHER" id="PTHR11364">
    <property type="entry name" value="THIOSULFATE SULFERTANSFERASE"/>
    <property type="match status" value="1"/>
</dbReference>
<gene>
    <name evidence="4" type="ORF">SAMN05421781_0663</name>
</gene>
<evidence type="ECO:0000259" key="3">
    <source>
        <dbReference type="PROSITE" id="PS50206"/>
    </source>
</evidence>
<dbReference type="GO" id="GO:0004792">
    <property type="term" value="F:thiosulfate-cyanide sulfurtransferase activity"/>
    <property type="evidence" value="ECO:0007669"/>
    <property type="project" value="InterPro"/>
</dbReference>
<name>A0A1H2RBI5_9BACI</name>
<evidence type="ECO:0000313" key="5">
    <source>
        <dbReference type="Proteomes" id="UP000199488"/>
    </source>
</evidence>
<proteinExistence type="predicted"/>
<dbReference type="PANTHER" id="PTHR11364:SF27">
    <property type="entry name" value="SULFURTRANSFERASE"/>
    <property type="match status" value="1"/>
</dbReference>
<evidence type="ECO:0000313" key="4">
    <source>
        <dbReference type="EMBL" id="SDW16204.1"/>
    </source>
</evidence>
<dbReference type="STRING" id="1122204.SAMN05421781_0663"/>
<dbReference type="InterPro" id="IPR001763">
    <property type="entry name" value="Rhodanese-like_dom"/>
</dbReference>
<feature type="domain" description="Rhodanese" evidence="3">
    <location>
        <begin position="164"/>
        <end position="274"/>
    </location>
</feature>
<dbReference type="InterPro" id="IPR045078">
    <property type="entry name" value="TST/MPST-like"/>
</dbReference>
<dbReference type="SMART" id="SM00450">
    <property type="entry name" value="RHOD"/>
    <property type="match status" value="2"/>
</dbReference>
<dbReference type="AlphaFoldDB" id="A0A1H2RBI5"/>
<dbReference type="Proteomes" id="UP000199488">
    <property type="component" value="Unassembled WGS sequence"/>
</dbReference>
<dbReference type="SUPFAM" id="SSF52821">
    <property type="entry name" value="Rhodanese/Cell cycle control phosphatase"/>
    <property type="match status" value="2"/>
</dbReference>
<dbReference type="CDD" id="cd01449">
    <property type="entry name" value="TST_Repeat_2"/>
    <property type="match status" value="1"/>
</dbReference>
<evidence type="ECO:0000256" key="2">
    <source>
        <dbReference type="ARBA" id="ARBA00022737"/>
    </source>
</evidence>
<keyword evidence="1 4" id="KW-0808">Transferase</keyword>
<evidence type="ECO:0000256" key="1">
    <source>
        <dbReference type="ARBA" id="ARBA00022679"/>
    </source>
</evidence>
<dbReference type="PROSITE" id="PS50206">
    <property type="entry name" value="RHODANESE_3"/>
    <property type="match status" value="2"/>
</dbReference>